<evidence type="ECO:0000259" key="1">
    <source>
        <dbReference type="Pfam" id="PF05913"/>
    </source>
</evidence>
<dbReference type="Pfam" id="PF19200">
    <property type="entry name" value="MupG_N"/>
    <property type="match status" value="1"/>
</dbReference>
<dbReference type="PANTHER" id="PTHR38435:SF2">
    <property type="entry name" value="DUF871 DOMAIN-CONTAINING PROTEIN"/>
    <property type="match status" value="1"/>
</dbReference>
<dbReference type="InterPro" id="IPR043894">
    <property type="entry name" value="MupG_C"/>
</dbReference>
<accession>A0A426T1Q0</accession>
<dbReference type="InterPro" id="IPR029000">
    <property type="entry name" value="Cyclophilin-like_dom_sf"/>
</dbReference>
<feature type="domain" description="6-phospho-N-acetylmuramidase N-terminal" evidence="2">
    <location>
        <begin position="18"/>
        <end position="239"/>
    </location>
</feature>
<sequence>MKIELRPYMEVNDFFSRFGFSLYLSNSFANSEKWFIEYQNAGFSFVFSSLNINEEEKGDEKIRHIVTKCQREGLTLIVDINQDSLKRYGNEGIKKLGIKALRIDDGITIEVMKSLSEDFLLVLNASTLSDDFLRKMMDVGIEKTKVLACHNYYPKPYTGLGGSSVRDLNSRLHSCGIKVITFIPGDNKRFPLFEGLPTVEEHRALPPIQAALDCLMCCESDYVCIGDNALSSASLERFSYLTKGIIALSAQFPKQLKGMNFENRIDASEYVIRASHSRAQLKGYAIQGPASHRKRGDIVLANEQFLRYQSELEICLVDLPQDDRQMVVGYVHESDVPLLDFVKHPFHFTFI</sequence>
<dbReference type="EMBL" id="RSDG01000120">
    <property type="protein sequence ID" value="RRR42416.1"/>
    <property type="molecule type" value="Genomic_DNA"/>
</dbReference>
<dbReference type="Proteomes" id="UP000273973">
    <property type="component" value="Unassembled WGS sequence"/>
</dbReference>
<proteinExistence type="predicted"/>
<dbReference type="InterPro" id="IPR013785">
    <property type="entry name" value="Aldolase_TIM"/>
</dbReference>
<name>A0A426T1Q0_STRSU</name>
<dbReference type="AlphaFoldDB" id="A0A426T1Q0"/>
<feature type="domain" description="6-phospho-N-acetylmuramidase C-terminal" evidence="1">
    <location>
        <begin position="258"/>
        <end position="350"/>
    </location>
</feature>
<dbReference type="SUPFAM" id="SSF51445">
    <property type="entry name" value="(Trans)glycosidases"/>
    <property type="match status" value="1"/>
</dbReference>
<evidence type="ECO:0000313" key="4">
    <source>
        <dbReference type="Proteomes" id="UP000273973"/>
    </source>
</evidence>
<evidence type="ECO:0000313" key="3">
    <source>
        <dbReference type="EMBL" id="RRR42416.1"/>
    </source>
</evidence>
<dbReference type="InterPro" id="IPR017853">
    <property type="entry name" value="GH"/>
</dbReference>
<dbReference type="PANTHER" id="PTHR38435">
    <property type="match status" value="1"/>
</dbReference>
<dbReference type="SUPFAM" id="SSF50891">
    <property type="entry name" value="Cyclophilin-like"/>
    <property type="match status" value="1"/>
</dbReference>
<dbReference type="InterPro" id="IPR008589">
    <property type="entry name" value="MupG"/>
</dbReference>
<evidence type="ECO:0000259" key="2">
    <source>
        <dbReference type="Pfam" id="PF19200"/>
    </source>
</evidence>
<organism evidence="3 4">
    <name type="scientific">Streptococcus suis</name>
    <dbReference type="NCBI Taxonomy" id="1307"/>
    <lineage>
        <taxon>Bacteria</taxon>
        <taxon>Bacillati</taxon>
        <taxon>Bacillota</taxon>
        <taxon>Bacilli</taxon>
        <taxon>Lactobacillales</taxon>
        <taxon>Streptococcaceae</taxon>
        <taxon>Streptococcus</taxon>
    </lineage>
</organism>
<gene>
    <name evidence="3" type="ORF">EJA00_11010</name>
</gene>
<reference evidence="3 4" key="2">
    <citation type="submission" date="2018-12" db="EMBL/GenBank/DDBJ databases">
        <title>Whole-genome sequences of fifteen clinical Streptococcus suis strains isolated from pigs between 2006 and 2018.</title>
        <authorList>
            <person name="Stevens M.J.A."/>
            <person name="Cernela N."/>
            <person name="Spoerry Serrano N."/>
            <person name="Schmitt S."/>
            <person name="Schrenzel J."/>
            <person name="Stephan R."/>
        </authorList>
    </citation>
    <scope>NUCLEOTIDE SEQUENCE [LARGE SCALE GENOMIC DNA]</scope>
    <source>
        <strain evidence="3 4">SS1014</strain>
    </source>
</reference>
<reference evidence="3 4" key="1">
    <citation type="submission" date="2018-11" db="EMBL/GenBank/DDBJ databases">
        <authorList>
            <person name="Stevens M.J."/>
            <person name="Cernela N."/>
            <person name="Spoerry Serrano N."/>
            <person name="Schmitt S."/>
            <person name="Schrenzel J."/>
            <person name="Stephan R."/>
        </authorList>
    </citation>
    <scope>NUCLEOTIDE SEQUENCE [LARGE SCALE GENOMIC DNA]</scope>
    <source>
        <strain evidence="3 4">SS1014</strain>
    </source>
</reference>
<protein>
    <submittedName>
        <fullName evidence="3">DUF871 domain-containing protein</fullName>
    </submittedName>
</protein>
<dbReference type="InterPro" id="IPR043797">
    <property type="entry name" value="MupG_N"/>
</dbReference>
<dbReference type="Gene3D" id="2.40.100.10">
    <property type="entry name" value="Cyclophilin-like"/>
    <property type="match status" value="1"/>
</dbReference>
<dbReference type="Gene3D" id="3.20.20.70">
    <property type="entry name" value="Aldolase class I"/>
    <property type="match status" value="1"/>
</dbReference>
<dbReference type="Pfam" id="PF05913">
    <property type="entry name" value="MupG_C"/>
    <property type="match status" value="1"/>
</dbReference>
<comment type="caution">
    <text evidence="3">The sequence shown here is derived from an EMBL/GenBank/DDBJ whole genome shotgun (WGS) entry which is preliminary data.</text>
</comment>